<comment type="caution">
    <text evidence="2">The sequence shown here is derived from an EMBL/GenBank/DDBJ whole genome shotgun (WGS) entry which is preliminary data.</text>
</comment>
<gene>
    <name evidence="2" type="ORF">DF185_06820</name>
</gene>
<dbReference type="Pfam" id="PF10990">
    <property type="entry name" value="DUF2809"/>
    <property type="match status" value="1"/>
</dbReference>
<keyword evidence="3" id="KW-1185">Reference proteome</keyword>
<feature type="transmembrane region" description="Helical" evidence="1">
    <location>
        <begin position="102"/>
        <end position="121"/>
    </location>
</feature>
<feature type="transmembrane region" description="Helical" evidence="1">
    <location>
        <begin position="34"/>
        <end position="56"/>
    </location>
</feature>
<feature type="transmembrane region" description="Helical" evidence="1">
    <location>
        <begin position="7"/>
        <end position="28"/>
    </location>
</feature>
<organism evidence="2 3">
    <name type="scientific">Marinifilum breve</name>
    <dbReference type="NCBI Taxonomy" id="2184082"/>
    <lineage>
        <taxon>Bacteria</taxon>
        <taxon>Pseudomonadati</taxon>
        <taxon>Bacteroidota</taxon>
        <taxon>Bacteroidia</taxon>
        <taxon>Marinilabiliales</taxon>
        <taxon>Marinifilaceae</taxon>
    </lineage>
</organism>
<keyword evidence="1" id="KW-0812">Transmembrane</keyword>
<protein>
    <submittedName>
        <fullName evidence="2">DUF2809 domain-containing protein</fullName>
    </submittedName>
</protein>
<evidence type="ECO:0000313" key="2">
    <source>
        <dbReference type="EMBL" id="PXY02354.1"/>
    </source>
</evidence>
<dbReference type="InterPro" id="IPR021257">
    <property type="entry name" value="DUF2809"/>
</dbReference>
<accession>A0A2V4AE59</accession>
<sequence>MPMQRNRLYYFLLIVLTIIIGLASRHFSNYLPEIINLGLGDALWALMMYWMIAFVFPAASIRNLTAMALTVCFLVEFSQLIQVDWLNAIRSYRFGALVLGQGFLWSDLLAYTIGVASGMCIEMNLMRRRVIS</sequence>
<dbReference type="EMBL" id="QFLI01000002">
    <property type="protein sequence ID" value="PXY02354.1"/>
    <property type="molecule type" value="Genomic_DNA"/>
</dbReference>
<dbReference type="Proteomes" id="UP000248079">
    <property type="component" value="Unassembled WGS sequence"/>
</dbReference>
<keyword evidence="1" id="KW-1133">Transmembrane helix</keyword>
<evidence type="ECO:0000256" key="1">
    <source>
        <dbReference type="SAM" id="Phobius"/>
    </source>
</evidence>
<dbReference type="AlphaFoldDB" id="A0A2V4AE59"/>
<proteinExistence type="predicted"/>
<name>A0A2V4AE59_9BACT</name>
<dbReference type="OrthoDB" id="5360192at2"/>
<keyword evidence="1" id="KW-0472">Membrane</keyword>
<evidence type="ECO:0000313" key="3">
    <source>
        <dbReference type="Proteomes" id="UP000248079"/>
    </source>
</evidence>
<reference evidence="2 3" key="1">
    <citation type="submission" date="2018-05" db="EMBL/GenBank/DDBJ databases">
        <title>Marinifilum breve JC075T sp. nov., a marine bacterium isolated from Yongle Blue Hole in the South China Sea.</title>
        <authorList>
            <person name="Fu T."/>
        </authorList>
    </citation>
    <scope>NUCLEOTIDE SEQUENCE [LARGE SCALE GENOMIC DNA]</scope>
    <source>
        <strain evidence="2 3">JC075</strain>
    </source>
</reference>
<feature type="transmembrane region" description="Helical" evidence="1">
    <location>
        <begin position="63"/>
        <end position="82"/>
    </location>
</feature>